<feature type="domain" description="Cation efflux protein cytoplasmic" evidence="10">
    <location>
        <begin position="213"/>
        <end position="286"/>
    </location>
</feature>
<keyword evidence="7 8" id="KW-0472">Membrane</keyword>
<dbReference type="PATRIC" id="fig|1423810.4.peg.894"/>
<dbReference type="AlphaFoldDB" id="A0A0R2CH81"/>
<dbReference type="InterPro" id="IPR036837">
    <property type="entry name" value="Cation_efflux_CTD_sf"/>
</dbReference>
<evidence type="ECO:0000256" key="5">
    <source>
        <dbReference type="ARBA" id="ARBA00022989"/>
    </source>
</evidence>
<keyword evidence="12" id="KW-1185">Reference proteome</keyword>
<dbReference type="GO" id="GO:0005886">
    <property type="term" value="C:plasma membrane"/>
    <property type="evidence" value="ECO:0007669"/>
    <property type="project" value="TreeGrafter"/>
</dbReference>
<dbReference type="EMBL" id="AYZK01000002">
    <property type="protein sequence ID" value="KRM87366.1"/>
    <property type="molecule type" value="Genomic_DNA"/>
</dbReference>
<dbReference type="Gene3D" id="1.20.1510.10">
    <property type="entry name" value="Cation efflux protein transmembrane domain"/>
    <property type="match status" value="1"/>
</dbReference>
<dbReference type="Proteomes" id="UP000051789">
    <property type="component" value="Unassembled WGS sequence"/>
</dbReference>
<sequence>MEEKMNKESSGRHATADHFAWGTFLNTGYTIVELVLGAMVGSVALIADALHNLSDVLGLVLAWGAELLTRRHPTLRRTYGLKGTTILAALVNALMLVIAMVLIVAEAVNKLHHPAPVAGWSVVLIAGAGVLVNGATALLFGRGNKDLNVRGAFLHMAADAGVSLAVVVAGIIMIVTGWRWVDPVASLVVAGAVLGLTWGLLRDALNMALAAVPRSIDTRQVEAVIAHCPSVVSYHDLHIWAISTADTALTVHVRRNTHEHNDAFLDELAARIREQCGITHITIQVEYGNNDGDNDY</sequence>
<feature type="transmembrane region" description="Helical" evidence="8">
    <location>
        <begin position="152"/>
        <end position="178"/>
    </location>
</feature>
<keyword evidence="3" id="KW-0813">Transport</keyword>
<feature type="transmembrane region" description="Helical" evidence="8">
    <location>
        <begin position="184"/>
        <end position="201"/>
    </location>
</feature>
<reference evidence="11 12" key="1">
    <citation type="journal article" date="2015" name="Genome Announc.">
        <title>Expanding the biotechnology potential of lactobacilli through comparative genomics of 213 strains and associated genera.</title>
        <authorList>
            <person name="Sun Z."/>
            <person name="Harris H.M."/>
            <person name="McCann A."/>
            <person name="Guo C."/>
            <person name="Argimon S."/>
            <person name="Zhang W."/>
            <person name="Yang X."/>
            <person name="Jeffery I.B."/>
            <person name="Cooney J.C."/>
            <person name="Kagawa T.F."/>
            <person name="Liu W."/>
            <person name="Song Y."/>
            <person name="Salvetti E."/>
            <person name="Wrobel A."/>
            <person name="Rasinkangas P."/>
            <person name="Parkhill J."/>
            <person name="Rea M.C."/>
            <person name="O'Sullivan O."/>
            <person name="Ritari J."/>
            <person name="Douillard F.P."/>
            <person name="Paul Ross R."/>
            <person name="Yang R."/>
            <person name="Briner A.E."/>
            <person name="Felis G.E."/>
            <person name="de Vos W.M."/>
            <person name="Barrangou R."/>
            <person name="Klaenhammer T.R."/>
            <person name="Caufield P.W."/>
            <person name="Cui Y."/>
            <person name="Zhang H."/>
            <person name="O'Toole P.W."/>
        </authorList>
    </citation>
    <scope>NUCLEOTIDE SEQUENCE [LARGE SCALE GENOMIC DNA]</scope>
    <source>
        <strain evidence="11 12">DSM 22698</strain>
    </source>
</reference>
<protein>
    <submittedName>
        <fullName evidence="11">Co Zn Cd efflux system component</fullName>
    </submittedName>
</protein>
<evidence type="ECO:0000256" key="7">
    <source>
        <dbReference type="ARBA" id="ARBA00023136"/>
    </source>
</evidence>
<dbReference type="InterPro" id="IPR058533">
    <property type="entry name" value="Cation_efflux_TM"/>
</dbReference>
<dbReference type="InterPro" id="IPR027469">
    <property type="entry name" value="Cation_efflux_TMD_sf"/>
</dbReference>
<keyword evidence="5 8" id="KW-1133">Transmembrane helix</keyword>
<feature type="transmembrane region" description="Helical" evidence="8">
    <location>
        <begin position="117"/>
        <end position="140"/>
    </location>
</feature>
<accession>A0A0R2CH81</accession>
<evidence type="ECO:0000256" key="1">
    <source>
        <dbReference type="ARBA" id="ARBA00004141"/>
    </source>
</evidence>
<dbReference type="PANTHER" id="PTHR11562">
    <property type="entry name" value="CATION EFFLUX PROTEIN/ ZINC TRANSPORTER"/>
    <property type="match status" value="1"/>
</dbReference>
<evidence type="ECO:0000313" key="11">
    <source>
        <dbReference type="EMBL" id="KRM87366.1"/>
    </source>
</evidence>
<gene>
    <name evidence="11" type="ORF">FD19_GL000867</name>
</gene>
<evidence type="ECO:0000256" key="8">
    <source>
        <dbReference type="SAM" id="Phobius"/>
    </source>
</evidence>
<dbReference type="STRING" id="1423810.FD19_GL000867"/>
<evidence type="ECO:0000256" key="6">
    <source>
        <dbReference type="ARBA" id="ARBA00023065"/>
    </source>
</evidence>
<organism evidence="11 12">
    <name type="scientific">Lacticaseibacillus thailandensis DSM 22698 = JCM 13996</name>
    <dbReference type="NCBI Taxonomy" id="1423810"/>
    <lineage>
        <taxon>Bacteria</taxon>
        <taxon>Bacillati</taxon>
        <taxon>Bacillota</taxon>
        <taxon>Bacilli</taxon>
        <taxon>Lactobacillales</taxon>
        <taxon>Lactobacillaceae</taxon>
        <taxon>Lacticaseibacillus</taxon>
    </lineage>
</organism>
<name>A0A0R2CH81_9LACO</name>
<dbReference type="InterPro" id="IPR002524">
    <property type="entry name" value="Cation_efflux"/>
</dbReference>
<evidence type="ECO:0000259" key="10">
    <source>
        <dbReference type="Pfam" id="PF16916"/>
    </source>
</evidence>
<dbReference type="SUPFAM" id="SSF160240">
    <property type="entry name" value="Cation efflux protein cytoplasmic domain-like"/>
    <property type="match status" value="1"/>
</dbReference>
<dbReference type="InterPro" id="IPR027470">
    <property type="entry name" value="Cation_efflux_CTD"/>
</dbReference>
<dbReference type="GO" id="GO:0005385">
    <property type="term" value="F:zinc ion transmembrane transporter activity"/>
    <property type="evidence" value="ECO:0007669"/>
    <property type="project" value="TreeGrafter"/>
</dbReference>
<dbReference type="NCBIfam" id="TIGR01297">
    <property type="entry name" value="CDF"/>
    <property type="match status" value="1"/>
</dbReference>
<evidence type="ECO:0000256" key="3">
    <source>
        <dbReference type="ARBA" id="ARBA00022448"/>
    </source>
</evidence>
<proteinExistence type="inferred from homology"/>
<evidence type="ECO:0000256" key="2">
    <source>
        <dbReference type="ARBA" id="ARBA00008873"/>
    </source>
</evidence>
<dbReference type="SUPFAM" id="SSF161111">
    <property type="entry name" value="Cation efflux protein transmembrane domain-like"/>
    <property type="match status" value="1"/>
</dbReference>
<dbReference type="Pfam" id="PF01545">
    <property type="entry name" value="Cation_efflux"/>
    <property type="match status" value="1"/>
</dbReference>
<comment type="similarity">
    <text evidence="2">Belongs to the cation diffusion facilitator (CDF) transporter (TC 2.A.4) family. SLC30A subfamily.</text>
</comment>
<evidence type="ECO:0000259" key="9">
    <source>
        <dbReference type="Pfam" id="PF01545"/>
    </source>
</evidence>
<evidence type="ECO:0000313" key="12">
    <source>
        <dbReference type="Proteomes" id="UP000051789"/>
    </source>
</evidence>
<evidence type="ECO:0000256" key="4">
    <source>
        <dbReference type="ARBA" id="ARBA00022692"/>
    </source>
</evidence>
<dbReference type="PANTHER" id="PTHR11562:SF17">
    <property type="entry name" value="RE54080P-RELATED"/>
    <property type="match status" value="1"/>
</dbReference>
<keyword evidence="4 8" id="KW-0812">Transmembrane</keyword>
<feature type="transmembrane region" description="Helical" evidence="8">
    <location>
        <begin position="81"/>
        <end position="105"/>
    </location>
</feature>
<comment type="subcellular location">
    <subcellularLocation>
        <location evidence="1">Membrane</location>
        <topology evidence="1">Multi-pass membrane protein</topology>
    </subcellularLocation>
</comment>
<keyword evidence="6" id="KW-0406">Ion transport</keyword>
<feature type="domain" description="Cation efflux protein transmembrane" evidence="9">
    <location>
        <begin position="23"/>
        <end position="205"/>
    </location>
</feature>
<dbReference type="Pfam" id="PF16916">
    <property type="entry name" value="ZT_dimer"/>
    <property type="match status" value="1"/>
</dbReference>
<comment type="caution">
    <text evidence="11">The sequence shown here is derived from an EMBL/GenBank/DDBJ whole genome shotgun (WGS) entry which is preliminary data.</text>
</comment>
<dbReference type="InterPro" id="IPR050681">
    <property type="entry name" value="CDF/SLC30A"/>
</dbReference>